<dbReference type="AlphaFoldDB" id="A0A367XIG5"/>
<feature type="region of interest" description="Disordered" evidence="1">
    <location>
        <begin position="72"/>
        <end position="93"/>
    </location>
</feature>
<evidence type="ECO:0008006" key="4">
    <source>
        <dbReference type="Google" id="ProtNLM"/>
    </source>
</evidence>
<proteinExistence type="predicted"/>
<evidence type="ECO:0000313" key="3">
    <source>
        <dbReference type="Proteomes" id="UP000252266"/>
    </source>
</evidence>
<comment type="caution">
    <text evidence="2">The sequence shown here is derived from an EMBL/GenBank/DDBJ whole genome shotgun (WGS) entry which is preliminary data.</text>
</comment>
<evidence type="ECO:0000313" key="2">
    <source>
        <dbReference type="EMBL" id="RCK53199.1"/>
    </source>
</evidence>
<dbReference type="RefSeq" id="WP_062961187.1">
    <property type="nucleotide sequence ID" value="NZ_JPWJ01000001.1"/>
</dbReference>
<name>A0A367XIG5_9PROT</name>
<dbReference type="Proteomes" id="UP000252266">
    <property type="component" value="Unassembled WGS sequence"/>
</dbReference>
<dbReference type="EMBL" id="JPWJ01000001">
    <property type="protein sequence ID" value="RCK53199.1"/>
    <property type="molecule type" value="Genomic_DNA"/>
</dbReference>
<evidence type="ECO:0000256" key="1">
    <source>
        <dbReference type="SAM" id="MobiDB-lite"/>
    </source>
</evidence>
<accession>A0A367XIG5</accession>
<gene>
    <name evidence="2" type="ORF">TH44_03120</name>
</gene>
<protein>
    <recommendedName>
        <fullName evidence="4">Mu-like prophage FluMu N-terminal domain-containing protein</fullName>
    </recommendedName>
</protein>
<organism evidence="2 3">
    <name type="scientific">Thalassospira xiamenensis</name>
    <dbReference type="NCBI Taxonomy" id="220697"/>
    <lineage>
        <taxon>Bacteria</taxon>
        <taxon>Pseudomonadati</taxon>
        <taxon>Pseudomonadota</taxon>
        <taxon>Alphaproteobacteria</taxon>
        <taxon>Rhodospirillales</taxon>
        <taxon>Thalassospiraceae</taxon>
        <taxon>Thalassospira</taxon>
    </lineage>
</organism>
<reference evidence="2 3" key="1">
    <citation type="submission" date="2014-07" db="EMBL/GenBank/DDBJ databases">
        <title>Draft genome sequence of Thalassospira xiamenensis IB13.</title>
        <authorList>
            <person name="Lai Q."/>
            <person name="Shao Z."/>
        </authorList>
    </citation>
    <scope>NUCLEOTIDE SEQUENCE [LARGE SCALE GENOMIC DNA]</scope>
    <source>
        <strain evidence="2 3">IB13</strain>
    </source>
</reference>
<sequence length="151" mass="16008">MIYPVLIAVSHDGKTIKPGGTIDLTTEQAAPLIRSGFIRSKGQHAAAQADFTAVAETAVNLHGTLQALAAKNEAATTADKEEQETGTTQPATELDRVIAAIGKIDPAQKELFTGSGKPKTEAFEGIEGIDFTVSAALRDQAWDQYQKQKAD</sequence>